<reference evidence="1 2" key="1">
    <citation type="submission" date="2023-07" db="EMBL/GenBank/DDBJ databases">
        <title>Sequencing the genomes of 1000 actinobacteria strains.</title>
        <authorList>
            <person name="Klenk H.-P."/>
        </authorList>
    </citation>
    <scope>NUCLEOTIDE SEQUENCE [LARGE SCALE GENOMIC DNA]</scope>
    <source>
        <strain evidence="1 2">DSM 46740</strain>
    </source>
</reference>
<name>A0ABT9Q955_9ACTN</name>
<protein>
    <recommendedName>
        <fullName evidence="3">Phage tail protein</fullName>
    </recommendedName>
</protein>
<sequence>MAKYFAGAAGVTTGTAKKTLLQMLAGAQRNGLYEATISFRGVSGIAQPVLVTVERQTTAGTGGANLATNWGPNPIDPASPASVSTFLQGPAAAVWTAEPTSAEVLAAIEIHPQSGVIYQIPLGDEIVVNAAGRIAIVCTAAAAVAATATMRWREGI</sequence>
<evidence type="ECO:0000313" key="2">
    <source>
        <dbReference type="Proteomes" id="UP001225356"/>
    </source>
</evidence>
<dbReference type="RefSeq" id="WP_307557363.1">
    <property type="nucleotide sequence ID" value="NZ_JAUSQU010000001.1"/>
</dbReference>
<accession>A0ABT9Q955</accession>
<keyword evidence="2" id="KW-1185">Reference proteome</keyword>
<organism evidence="1 2">
    <name type="scientific">Streptosporangium lutulentum</name>
    <dbReference type="NCBI Taxonomy" id="1461250"/>
    <lineage>
        <taxon>Bacteria</taxon>
        <taxon>Bacillati</taxon>
        <taxon>Actinomycetota</taxon>
        <taxon>Actinomycetes</taxon>
        <taxon>Streptosporangiales</taxon>
        <taxon>Streptosporangiaceae</taxon>
        <taxon>Streptosporangium</taxon>
    </lineage>
</organism>
<evidence type="ECO:0000313" key="1">
    <source>
        <dbReference type="EMBL" id="MDP9843268.1"/>
    </source>
</evidence>
<evidence type="ECO:0008006" key="3">
    <source>
        <dbReference type="Google" id="ProtNLM"/>
    </source>
</evidence>
<gene>
    <name evidence="1" type="ORF">J2853_002479</name>
</gene>
<dbReference type="Proteomes" id="UP001225356">
    <property type="component" value="Unassembled WGS sequence"/>
</dbReference>
<dbReference type="EMBL" id="JAUSQU010000001">
    <property type="protein sequence ID" value="MDP9843268.1"/>
    <property type="molecule type" value="Genomic_DNA"/>
</dbReference>
<comment type="caution">
    <text evidence="1">The sequence shown here is derived from an EMBL/GenBank/DDBJ whole genome shotgun (WGS) entry which is preliminary data.</text>
</comment>
<proteinExistence type="predicted"/>